<dbReference type="Pfam" id="PF01535">
    <property type="entry name" value="PPR"/>
    <property type="match status" value="4"/>
</dbReference>
<dbReference type="Pfam" id="PF13041">
    <property type="entry name" value="PPR_2"/>
    <property type="match status" value="1"/>
</dbReference>
<dbReference type="Gene3D" id="1.25.40.10">
    <property type="entry name" value="Tetratricopeptide repeat domain"/>
    <property type="match status" value="4"/>
</dbReference>
<dbReference type="InterPro" id="IPR011990">
    <property type="entry name" value="TPR-like_helical_dom_sf"/>
</dbReference>
<gene>
    <name evidence="3" type="ORF">RJT34_08315</name>
</gene>
<dbReference type="GO" id="GO:0003723">
    <property type="term" value="F:RNA binding"/>
    <property type="evidence" value="ECO:0007669"/>
    <property type="project" value="InterPro"/>
</dbReference>
<dbReference type="InterPro" id="IPR002885">
    <property type="entry name" value="PPR_rpt"/>
</dbReference>
<dbReference type="EMBL" id="JAYKXN010000002">
    <property type="protein sequence ID" value="KAK7310672.1"/>
    <property type="molecule type" value="Genomic_DNA"/>
</dbReference>
<dbReference type="PROSITE" id="PS51375">
    <property type="entry name" value="PPR"/>
    <property type="match status" value="4"/>
</dbReference>
<feature type="repeat" description="PPR" evidence="2">
    <location>
        <begin position="355"/>
        <end position="389"/>
    </location>
</feature>
<reference evidence="3 4" key="1">
    <citation type="submission" date="2024-01" db="EMBL/GenBank/DDBJ databases">
        <title>The genomes of 5 underutilized Papilionoideae crops provide insights into root nodulation and disease resistance.</title>
        <authorList>
            <person name="Yuan L."/>
        </authorList>
    </citation>
    <scope>NUCLEOTIDE SEQUENCE [LARGE SCALE GENOMIC DNA]</scope>
    <source>
        <strain evidence="3">LY-2023</strain>
        <tissue evidence="3">Leaf</tissue>
    </source>
</reference>
<evidence type="ECO:0000256" key="2">
    <source>
        <dbReference type="PROSITE-ProRule" id="PRU00708"/>
    </source>
</evidence>
<sequence>MYSRCGQIGLACKVFNEIPIRNVVAWTVLVIGYVHNGENQKSLESLYEMHRIGEDNQKPNSRTFEGGFLACGNMGSLSEGKCLHGLVMKNGIGCSQVIHSSLLSMYTKCGAPKDAYSSFSEVINRDLLSWTSIISVYTRFGMVECVRFFWEMLDEQIYPDGIVIACILSSFGNSMNLYKGKAFHGLIIWKHYVPDEKVNNSLLFIYCKFGMLSFAERLFHVCRGNEECWNFMVYGYDRTGNKMKCIKLFREMKVSGIHSESISIISAIASCSRLGAIDLGRSEKDVILWNTLMSSHIHVKHHEEATDLFDKMVIEGHRPNTATFVIVLSACAHMASLEKGERIFQHLEESNMKPNEITFLFLLSVCVHVGLVEEGKFVFSKMLSYSVKPNLKHYTCMVDLLGRSGNLQEAKDLVLSMPISPDGSVWAALLGHCKTYNQTEMGIRIAMHAISSEPEKDGYYITMANMYSSTGRWEKQKV</sequence>
<dbReference type="NCBIfam" id="TIGR00756">
    <property type="entry name" value="PPR"/>
    <property type="match status" value="1"/>
</dbReference>
<feature type="repeat" description="PPR" evidence="2">
    <location>
        <begin position="285"/>
        <end position="319"/>
    </location>
</feature>
<dbReference type="InterPro" id="IPR046960">
    <property type="entry name" value="PPR_At4g14850-like_plant"/>
</dbReference>
<keyword evidence="1" id="KW-0677">Repeat</keyword>
<evidence type="ECO:0000313" key="3">
    <source>
        <dbReference type="EMBL" id="KAK7310672.1"/>
    </source>
</evidence>
<dbReference type="PANTHER" id="PTHR47926:SF397">
    <property type="entry name" value="(WILD MALAYSIAN BANANA) HYPOTHETICAL PROTEIN"/>
    <property type="match status" value="1"/>
</dbReference>
<feature type="repeat" description="PPR" evidence="2">
    <location>
        <begin position="320"/>
        <end position="354"/>
    </location>
</feature>
<protein>
    <recommendedName>
        <fullName evidence="5">Pentatricopeptide repeat-containing protein</fullName>
    </recommendedName>
</protein>
<dbReference type="Proteomes" id="UP001359559">
    <property type="component" value="Unassembled WGS sequence"/>
</dbReference>
<dbReference type="GO" id="GO:0009451">
    <property type="term" value="P:RNA modification"/>
    <property type="evidence" value="ECO:0007669"/>
    <property type="project" value="InterPro"/>
</dbReference>
<dbReference type="PANTHER" id="PTHR47926">
    <property type="entry name" value="PENTATRICOPEPTIDE REPEAT-CONTAINING PROTEIN"/>
    <property type="match status" value="1"/>
</dbReference>
<organism evidence="3 4">
    <name type="scientific">Clitoria ternatea</name>
    <name type="common">Butterfly pea</name>
    <dbReference type="NCBI Taxonomy" id="43366"/>
    <lineage>
        <taxon>Eukaryota</taxon>
        <taxon>Viridiplantae</taxon>
        <taxon>Streptophyta</taxon>
        <taxon>Embryophyta</taxon>
        <taxon>Tracheophyta</taxon>
        <taxon>Spermatophyta</taxon>
        <taxon>Magnoliopsida</taxon>
        <taxon>eudicotyledons</taxon>
        <taxon>Gunneridae</taxon>
        <taxon>Pentapetalae</taxon>
        <taxon>rosids</taxon>
        <taxon>fabids</taxon>
        <taxon>Fabales</taxon>
        <taxon>Fabaceae</taxon>
        <taxon>Papilionoideae</taxon>
        <taxon>50 kb inversion clade</taxon>
        <taxon>NPAAA clade</taxon>
        <taxon>indigoferoid/millettioid clade</taxon>
        <taxon>Phaseoleae</taxon>
        <taxon>Clitoria</taxon>
    </lineage>
</organism>
<keyword evidence="4" id="KW-1185">Reference proteome</keyword>
<proteinExistence type="predicted"/>
<comment type="caution">
    <text evidence="3">The sequence shown here is derived from an EMBL/GenBank/DDBJ whole genome shotgun (WGS) entry which is preliminary data.</text>
</comment>
<feature type="repeat" description="PPR" evidence="2">
    <location>
        <begin position="225"/>
        <end position="259"/>
    </location>
</feature>
<dbReference type="FunFam" id="1.25.40.10:FF:000242">
    <property type="entry name" value="Pentatricopeptide repeat-containing protein"/>
    <property type="match status" value="1"/>
</dbReference>
<evidence type="ECO:0000313" key="4">
    <source>
        <dbReference type="Proteomes" id="UP001359559"/>
    </source>
</evidence>
<evidence type="ECO:0000256" key="1">
    <source>
        <dbReference type="ARBA" id="ARBA00022737"/>
    </source>
</evidence>
<accession>A0AAN9K6W3</accession>
<dbReference type="AlphaFoldDB" id="A0AAN9K6W3"/>
<name>A0AAN9K6W3_CLITE</name>
<evidence type="ECO:0008006" key="5">
    <source>
        <dbReference type="Google" id="ProtNLM"/>
    </source>
</evidence>
<dbReference type="Pfam" id="PF13812">
    <property type="entry name" value="PPR_3"/>
    <property type="match status" value="1"/>
</dbReference>